<keyword evidence="5 7" id="KW-0733">Signal recognition particle</keyword>
<comment type="similarity">
    <text evidence="2 7">Belongs to the SRP14 family.</text>
</comment>
<comment type="caution">
    <text evidence="8">The sequence shown here is derived from an EMBL/GenBank/DDBJ whole genome shotgun (WGS) entry which is preliminary data.</text>
</comment>
<dbReference type="AlphaFoldDB" id="A0A1X2IV44"/>
<keyword evidence="3 7" id="KW-0963">Cytoplasm</keyword>
<evidence type="ECO:0000313" key="8">
    <source>
        <dbReference type="EMBL" id="ORZ22939.1"/>
    </source>
</evidence>
<comment type="subunit">
    <text evidence="7">Component of a fungal signal recognition particle (SRP) complex that consists of a 7SL RNA molecule (scR1) and at least six protein subunits: SRP72, SRP68, SRP54, SEC65, SRP21 and SRP14.</text>
</comment>
<accession>A0A1X2IV44</accession>
<dbReference type="GO" id="GO:0030942">
    <property type="term" value="F:endoplasmic reticulum signal peptide binding"/>
    <property type="evidence" value="ECO:0007669"/>
    <property type="project" value="UniProtKB-UniRule"/>
</dbReference>
<dbReference type="PANTHER" id="PTHR12013">
    <property type="entry name" value="SIGNAL RECOGNITION PARTICLE 14 KD PROTEIN"/>
    <property type="match status" value="1"/>
</dbReference>
<comment type="function">
    <text evidence="7">Component of the signal recognition particle (SRP) complex, a ribonucleoprotein complex that mediates the cotranslational targeting of secretory and membrane proteins to the endoplasmic reticulum (ER).</text>
</comment>
<sequence>MKEFDPITFTVELGKLYELSKTSGNVSVTMKRMNARRLKLLRKVKKTLPKGGELVVEGKSDKYPTIVRATYKDTKISTIVAPDDFNKFQSSFGTIIRAYMDTLKKKERSKKVKKPKTN</sequence>
<name>A0A1X2IV44_9FUNG</name>
<keyword evidence="4 7" id="KW-0694">RNA-binding</keyword>
<dbReference type="Pfam" id="PF02290">
    <property type="entry name" value="SRP14"/>
    <property type="match status" value="1"/>
</dbReference>
<evidence type="ECO:0000313" key="9">
    <source>
        <dbReference type="Proteomes" id="UP000193560"/>
    </source>
</evidence>
<evidence type="ECO:0000256" key="6">
    <source>
        <dbReference type="ARBA" id="ARBA00023274"/>
    </source>
</evidence>
<gene>
    <name evidence="8" type="ORF">BCR42DRAFT_403627</name>
</gene>
<evidence type="ECO:0000256" key="7">
    <source>
        <dbReference type="RuleBase" id="RU368100"/>
    </source>
</evidence>
<reference evidence="8 9" key="1">
    <citation type="submission" date="2016-07" db="EMBL/GenBank/DDBJ databases">
        <title>Pervasive Adenine N6-methylation of Active Genes in Fungi.</title>
        <authorList>
            <consortium name="DOE Joint Genome Institute"/>
            <person name="Mondo S.J."/>
            <person name="Dannebaum R.O."/>
            <person name="Kuo R.C."/>
            <person name="Labutti K."/>
            <person name="Haridas S."/>
            <person name="Kuo A."/>
            <person name="Salamov A."/>
            <person name="Ahrendt S.R."/>
            <person name="Lipzen A."/>
            <person name="Sullivan W."/>
            <person name="Andreopoulos W.B."/>
            <person name="Clum A."/>
            <person name="Lindquist E."/>
            <person name="Daum C."/>
            <person name="Ramamoorthy G.K."/>
            <person name="Gryganskyi A."/>
            <person name="Culley D."/>
            <person name="Magnuson J.K."/>
            <person name="James T.Y."/>
            <person name="O'Malley M.A."/>
            <person name="Stajich J.E."/>
            <person name="Spatafora J.W."/>
            <person name="Visel A."/>
            <person name="Grigoriev I.V."/>
        </authorList>
    </citation>
    <scope>NUCLEOTIDE SEQUENCE [LARGE SCALE GENOMIC DNA]</scope>
    <source>
        <strain evidence="8 9">NRRL 1336</strain>
    </source>
</reference>
<dbReference type="EMBL" id="MCGE01000003">
    <property type="protein sequence ID" value="ORZ22939.1"/>
    <property type="molecule type" value="Genomic_DNA"/>
</dbReference>
<organism evidence="8 9">
    <name type="scientific">Absidia repens</name>
    <dbReference type="NCBI Taxonomy" id="90262"/>
    <lineage>
        <taxon>Eukaryota</taxon>
        <taxon>Fungi</taxon>
        <taxon>Fungi incertae sedis</taxon>
        <taxon>Mucoromycota</taxon>
        <taxon>Mucoromycotina</taxon>
        <taxon>Mucoromycetes</taxon>
        <taxon>Mucorales</taxon>
        <taxon>Cunninghamellaceae</taxon>
        <taxon>Absidia</taxon>
    </lineage>
</organism>
<dbReference type="InterPro" id="IPR009018">
    <property type="entry name" value="Signal_recog_particle_SRP9/14"/>
</dbReference>
<protein>
    <recommendedName>
        <fullName evidence="7">Signal recognition particle subunit SRP14</fullName>
    </recommendedName>
    <alternativeName>
        <fullName evidence="7">Signal recognition particle 14 kDa protein</fullName>
    </alternativeName>
</protein>
<keyword evidence="6 7" id="KW-0687">Ribonucleoprotein</keyword>
<evidence type="ECO:0000256" key="5">
    <source>
        <dbReference type="ARBA" id="ARBA00023135"/>
    </source>
</evidence>
<dbReference type="SUPFAM" id="SSF54762">
    <property type="entry name" value="Signal recognition particle alu RNA binding heterodimer, SRP9/14"/>
    <property type="match status" value="1"/>
</dbReference>
<keyword evidence="9" id="KW-1185">Reference proteome</keyword>
<evidence type="ECO:0000256" key="1">
    <source>
        <dbReference type="ARBA" id="ARBA00004496"/>
    </source>
</evidence>
<dbReference type="GO" id="GO:0008312">
    <property type="term" value="F:7S RNA binding"/>
    <property type="evidence" value="ECO:0007669"/>
    <property type="project" value="UniProtKB-UniRule"/>
</dbReference>
<proteinExistence type="inferred from homology"/>
<dbReference type="InterPro" id="IPR003210">
    <property type="entry name" value="Signal_recog_particle_SRP14"/>
</dbReference>
<dbReference type="STRING" id="90262.A0A1X2IV44"/>
<dbReference type="Proteomes" id="UP000193560">
    <property type="component" value="Unassembled WGS sequence"/>
</dbReference>
<dbReference type="GO" id="GO:0005786">
    <property type="term" value="C:signal recognition particle, endoplasmic reticulum targeting"/>
    <property type="evidence" value="ECO:0007669"/>
    <property type="project" value="UniProtKB-UniRule"/>
</dbReference>
<dbReference type="GO" id="GO:0006614">
    <property type="term" value="P:SRP-dependent cotranslational protein targeting to membrane"/>
    <property type="evidence" value="ECO:0007669"/>
    <property type="project" value="UniProtKB-UniRule"/>
</dbReference>
<evidence type="ECO:0000256" key="3">
    <source>
        <dbReference type="ARBA" id="ARBA00022490"/>
    </source>
</evidence>
<dbReference type="Gene3D" id="3.30.720.10">
    <property type="entry name" value="Signal recognition particle alu RNA binding heterodimer, srp9/1"/>
    <property type="match status" value="1"/>
</dbReference>
<evidence type="ECO:0000256" key="2">
    <source>
        <dbReference type="ARBA" id="ARBA00010349"/>
    </source>
</evidence>
<comment type="subcellular location">
    <subcellularLocation>
        <location evidence="1 7">Cytoplasm</location>
    </subcellularLocation>
</comment>
<dbReference type="OrthoDB" id="19209at2759"/>
<evidence type="ECO:0000256" key="4">
    <source>
        <dbReference type="ARBA" id="ARBA00022884"/>
    </source>
</evidence>